<sequence>MNLKTYKEQIPAAARFIMERLQASGYEAYLVGGAVRDLILGRQPGDYDITTNALPEETEAVFRDFGTLEIGKTHGTIGVIVDHKAYEVTTYRVDGEYTDHRRPDAVTFTRSLEQDLERRDFRINAVAMDLDGNLRGVPGYEEDFARRQICAVGNPVQRFEEDALRILRGVRFAAQLGYEIEANTGRAIHEKKHLLRQISPERIRVEIEKTLTAPNPLPVLREYRDVFAEVIPELRETFDFNQQNPFHCYDVYEHILHVVGNVPPEPVLRLAALLHDIGKPRCFVVKENWGHFYGHEQVSAEMAEAILKRLRYDRKTVKDVTELVASHGYVFNRTEKYVRRRLNQLGEEQLMRLIDLERGDVLSQAEHVRKERAAAIDAFRELVQTVAEKEGVLKRKDLAIDGWDVLELGVPRGPEVGRVLDEILDRVLEGDLENRREALLEAAEEWKKKHIIWYIG</sequence>
<dbReference type="Gene3D" id="1.10.3090.10">
    <property type="entry name" value="cca-adding enzyme, domain 2"/>
    <property type="match status" value="1"/>
</dbReference>
<comment type="similarity">
    <text evidence="9">Belongs to the tRNA nucleotidyltransferase/poly(A) polymerase family.</text>
</comment>
<evidence type="ECO:0000259" key="10">
    <source>
        <dbReference type="Pfam" id="PF01743"/>
    </source>
</evidence>
<dbReference type="Proteomes" id="UP000469424">
    <property type="component" value="Unassembled WGS sequence"/>
</dbReference>
<accession>A0A6N7XLW6</accession>
<dbReference type="InterPro" id="IPR006675">
    <property type="entry name" value="HDIG_dom"/>
</dbReference>
<evidence type="ECO:0000313" key="13">
    <source>
        <dbReference type="EMBL" id="MST71055.1"/>
    </source>
</evidence>
<evidence type="ECO:0000256" key="3">
    <source>
        <dbReference type="ARBA" id="ARBA00022694"/>
    </source>
</evidence>
<comment type="caution">
    <text evidence="13">The sequence shown here is derived from an EMBL/GenBank/DDBJ whole genome shotgun (WGS) entry which is preliminary data.</text>
</comment>
<evidence type="ECO:0000256" key="1">
    <source>
        <dbReference type="ARBA" id="ARBA00001946"/>
    </source>
</evidence>
<feature type="domain" description="Poly A polymerase head" evidence="10">
    <location>
        <begin position="28"/>
        <end position="147"/>
    </location>
</feature>
<keyword evidence="2 9" id="KW-0808">Transferase</keyword>
<dbReference type="PANTHER" id="PTHR46173">
    <property type="entry name" value="CCA TRNA NUCLEOTIDYLTRANSFERASE 1, MITOCHONDRIAL"/>
    <property type="match status" value="1"/>
</dbReference>
<dbReference type="InterPro" id="IPR032810">
    <property type="entry name" value="CCA-adding_enz_C"/>
</dbReference>
<evidence type="ECO:0000256" key="2">
    <source>
        <dbReference type="ARBA" id="ARBA00022679"/>
    </source>
</evidence>
<dbReference type="GO" id="GO:0000166">
    <property type="term" value="F:nucleotide binding"/>
    <property type="evidence" value="ECO:0007669"/>
    <property type="project" value="UniProtKB-KW"/>
</dbReference>
<feature type="domain" description="CCA-adding enzyme C-terminal" evidence="12">
    <location>
        <begin position="288"/>
        <end position="443"/>
    </location>
</feature>
<keyword evidence="7" id="KW-0460">Magnesium</keyword>
<dbReference type="EMBL" id="VUNA01000012">
    <property type="protein sequence ID" value="MST71055.1"/>
    <property type="molecule type" value="Genomic_DNA"/>
</dbReference>
<keyword evidence="5" id="KW-0479">Metal-binding</keyword>
<evidence type="ECO:0000256" key="9">
    <source>
        <dbReference type="RuleBase" id="RU003953"/>
    </source>
</evidence>
<keyword evidence="4" id="KW-0548">Nucleotidyltransferase</keyword>
<dbReference type="AlphaFoldDB" id="A0A6N7XLW6"/>
<dbReference type="Gene3D" id="1.10.246.80">
    <property type="match status" value="1"/>
</dbReference>
<dbReference type="NCBIfam" id="TIGR00277">
    <property type="entry name" value="HDIG"/>
    <property type="match status" value="1"/>
</dbReference>
<evidence type="ECO:0000256" key="5">
    <source>
        <dbReference type="ARBA" id="ARBA00022723"/>
    </source>
</evidence>
<keyword evidence="14" id="KW-1185">Reference proteome</keyword>
<dbReference type="InterPro" id="IPR003607">
    <property type="entry name" value="HD/PDEase_dom"/>
</dbReference>
<evidence type="ECO:0000256" key="4">
    <source>
        <dbReference type="ARBA" id="ARBA00022695"/>
    </source>
</evidence>
<keyword evidence="8 9" id="KW-0694">RNA-binding</keyword>
<dbReference type="SUPFAM" id="SSF81891">
    <property type="entry name" value="Poly A polymerase C-terminal region-like"/>
    <property type="match status" value="1"/>
</dbReference>
<dbReference type="InterPro" id="IPR032828">
    <property type="entry name" value="PolyA_RNA-bd"/>
</dbReference>
<organism evidence="13 14">
    <name type="scientific">Mogibacterium kristiansenii</name>
    <dbReference type="NCBI Taxonomy" id="2606708"/>
    <lineage>
        <taxon>Bacteria</taxon>
        <taxon>Bacillati</taxon>
        <taxon>Bacillota</taxon>
        <taxon>Clostridia</taxon>
        <taxon>Peptostreptococcales</taxon>
        <taxon>Anaerovoracaceae</taxon>
        <taxon>Mogibacterium</taxon>
    </lineage>
</organism>
<dbReference type="InterPro" id="IPR050264">
    <property type="entry name" value="Bact_CCA-adding_enz_type3_sf"/>
</dbReference>
<dbReference type="Gene3D" id="3.30.460.10">
    <property type="entry name" value="Beta Polymerase, domain 2"/>
    <property type="match status" value="1"/>
</dbReference>
<evidence type="ECO:0000256" key="7">
    <source>
        <dbReference type="ARBA" id="ARBA00022842"/>
    </source>
</evidence>
<gene>
    <name evidence="13" type="ORF">FYJ65_06880</name>
</gene>
<evidence type="ECO:0000259" key="11">
    <source>
        <dbReference type="Pfam" id="PF12627"/>
    </source>
</evidence>
<dbReference type="Pfam" id="PF13735">
    <property type="entry name" value="tRNA_NucTran2_2"/>
    <property type="match status" value="1"/>
</dbReference>
<dbReference type="GO" id="GO:0016779">
    <property type="term" value="F:nucleotidyltransferase activity"/>
    <property type="evidence" value="ECO:0007669"/>
    <property type="project" value="UniProtKB-KW"/>
</dbReference>
<dbReference type="Pfam" id="PF01743">
    <property type="entry name" value="PolyA_pol"/>
    <property type="match status" value="1"/>
</dbReference>
<dbReference type="Pfam" id="PF12627">
    <property type="entry name" value="PolyA_pol_RNAbd"/>
    <property type="match status" value="1"/>
</dbReference>
<keyword evidence="3" id="KW-0819">tRNA processing</keyword>
<dbReference type="GO" id="GO:0046872">
    <property type="term" value="F:metal ion binding"/>
    <property type="evidence" value="ECO:0007669"/>
    <property type="project" value="UniProtKB-KW"/>
</dbReference>
<dbReference type="GO" id="GO:0000049">
    <property type="term" value="F:tRNA binding"/>
    <property type="evidence" value="ECO:0007669"/>
    <property type="project" value="TreeGrafter"/>
</dbReference>
<evidence type="ECO:0000256" key="6">
    <source>
        <dbReference type="ARBA" id="ARBA00022741"/>
    </source>
</evidence>
<dbReference type="InterPro" id="IPR043519">
    <property type="entry name" value="NT_sf"/>
</dbReference>
<evidence type="ECO:0000313" key="14">
    <source>
        <dbReference type="Proteomes" id="UP000469424"/>
    </source>
</evidence>
<evidence type="ECO:0000256" key="8">
    <source>
        <dbReference type="ARBA" id="ARBA00022884"/>
    </source>
</evidence>
<dbReference type="CDD" id="cd05398">
    <property type="entry name" value="NT_ClassII-CCAase"/>
    <property type="match status" value="1"/>
</dbReference>
<proteinExistence type="inferred from homology"/>
<name>A0A6N7XLW6_9FIRM</name>
<dbReference type="SUPFAM" id="SSF81301">
    <property type="entry name" value="Nucleotidyltransferase"/>
    <property type="match status" value="1"/>
</dbReference>
<evidence type="ECO:0000259" key="12">
    <source>
        <dbReference type="Pfam" id="PF13735"/>
    </source>
</evidence>
<dbReference type="CDD" id="cd00077">
    <property type="entry name" value="HDc"/>
    <property type="match status" value="1"/>
</dbReference>
<reference evidence="13 14" key="1">
    <citation type="submission" date="2019-08" db="EMBL/GenBank/DDBJ databases">
        <title>In-depth cultivation of the pig gut microbiome towards novel bacterial diversity and tailored functional studies.</title>
        <authorList>
            <person name="Wylensek D."/>
            <person name="Hitch T.C.A."/>
            <person name="Clavel T."/>
        </authorList>
    </citation>
    <scope>NUCLEOTIDE SEQUENCE [LARGE SCALE GENOMIC DNA]</scope>
    <source>
        <strain evidence="13 14">WCA-MUC-591-APC-4B</strain>
    </source>
</reference>
<comment type="cofactor">
    <cofactor evidence="1">
        <name>Mg(2+)</name>
        <dbReference type="ChEBI" id="CHEBI:18420"/>
    </cofactor>
</comment>
<dbReference type="PANTHER" id="PTHR46173:SF1">
    <property type="entry name" value="CCA TRNA NUCLEOTIDYLTRANSFERASE 1, MITOCHONDRIAL"/>
    <property type="match status" value="1"/>
</dbReference>
<protein>
    <submittedName>
        <fullName evidence="13">HD domain-containing protein</fullName>
    </submittedName>
</protein>
<feature type="domain" description="tRNA nucleotidyltransferase/poly(A) polymerase RNA and SrmB- binding" evidence="11">
    <location>
        <begin position="177"/>
        <end position="234"/>
    </location>
</feature>
<dbReference type="InterPro" id="IPR002646">
    <property type="entry name" value="PolA_pol_head_dom"/>
</dbReference>
<dbReference type="GO" id="GO:0008033">
    <property type="term" value="P:tRNA processing"/>
    <property type="evidence" value="ECO:0007669"/>
    <property type="project" value="UniProtKB-KW"/>
</dbReference>
<keyword evidence="6" id="KW-0547">Nucleotide-binding</keyword>